<keyword evidence="4" id="KW-0479">Metal-binding</keyword>
<evidence type="ECO:0000313" key="9">
    <source>
        <dbReference type="Proteomes" id="UP001410795"/>
    </source>
</evidence>
<keyword evidence="6" id="KW-0411">Iron-sulfur</keyword>
<sequence length="364" mass="38775">MTTVSAATADQPDRVSTRVSIALLGVRSDAPVRRTGGAGPSDDGHFVVDGDGAAIPLNPASPYVVTSQGRLTLEGADLGFDVSPVARPRFYDLATAEGVSYDRIAKLHGRNVLATTVVQTCVRYDESERCRFCAIQSSLDAGTTIAVKTPAMLAEVAEAAVRLDGVTHMVMTTGTSNGWDRGAKHLARCVRAVKAAVPSLEIQVQCEPPADLRAITDLYAAGARSIGIHVESMDDEVRRRWMPGKSRVSLDEYREAWREAVRVFGWNQVSTYLIVGMGEDESELVDAAAELIDMGVYPFVVPFRPLKGTLATDVDHVPAPHRAVLNRITARVAALLQAAGMRGEDQRAGCAACGACSVLKTAGA</sequence>
<dbReference type="Gene3D" id="3.20.20.70">
    <property type="entry name" value="Aldolase class I"/>
    <property type="match status" value="1"/>
</dbReference>
<evidence type="ECO:0000256" key="1">
    <source>
        <dbReference type="ARBA" id="ARBA00001966"/>
    </source>
</evidence>
<dbReference type="SFLD" id="SFLDG01107">
    <property type="entry name" value="Uncharacterised_Radical_SAM_Su"/>
    <property type="match status" value="1"/>
</dbReference>
<dbReference type="InterPro" id="IPR058240">
    <property type="entry name" value="rSAM_sf"/>
</dbReference>
<comment type="cofactor">
    <cofactor evidence="1">
        <name>[4Fe-4S] cluster</name>
        <dbReference type="ChEBI" id="CHEBI:49883"/>
    </cofactor>
</comment>
<dbReference type="PANTHER" id="PTHR43076">
    <property type="entry name" value="FO SYNTHASE (COFH)"/>
    <property type="match status" value="1"/>
</dbReference>
<dbReference type="SMART" id="SM00729">
    <property type="entry name" value="Elp3"/>
    <property type="match status" value="1"/>
</dbReference>
<evidence type="ECO:0000256" key="4">
    <source>
        <dbReference type="ARBA" id="ARBA00022723"/>
    </source>
</evidence>
<dbReference type="NCBIfam" id="TIGR04043">
    <property type="entry name" value="rSAM_MSMEG_0568"/>
    <property type="match status" value="1"/>
</dbReference>
<keyword evidence="3" id="KW-0949">S-adenosyl-L-methionine</keyword>
<evidence type="ECO:0000256" key="2">
    <source>
        <dbReference type="ARBA" id="ARBA00022485"/>
    </source>
</evidence>
<reference evidence="9" key="1">
    <citation type="journal article" date="2019" name="Int. J. Syst. Evol. Microbiol.">
        <title>The Global Catalogue of Microorganisms (GCM) 10K type strain sequencing project: providing services to taxonomists for standard genome sequencing and annotation.</title>
        <authorList>
            <consortium name="The Broad Institute Genomics Platform"/>
            <consortium name="The Broad Institute Genome Sequencing Center for Infectious Disease"/>
            <person name="Wu L."/>
            <person name="Ma J."/>
        </authorList>
    </citation>
    <scope>NUCLEOTIDE SEQUENCE [LARGE SCALE GENOMIC DNA]</scope>
    <source>
        <strain evidence="9">JCM 16546</strain>
    </source>
</reference>
<dbReference type="InterPro" id="IPR034405">
    <property type="entry name" value="F420"/>
</dbReference>
<evidence type="ECO:0000259" key="7">
    <source>
        <dbReference type="PROSITE" id="PS51918"/>
    </source>
</evidence>
<dbReference type="Pfam" id="PF04055">
    <property type="entry name" value="Radical_SAM"/>
    <property type="match status" value="1"/>
</dbReference>
<dbReference type="CDD" id="cd01335">
    <property type="entry name" value="Radical_SAM"/>
    <property type="match status" value="1"/>
</dbReference>
<keyword evidence="2" id="KW-0004">4Fe-4S</keyword>
<protein>
    <submittedName>
        <fullName evidence="8">MSMEG_0568 family radical SAM protein</fullName>
    </submittedName>
</protein>
<keyword evidence="5" id="KW-0408">Iron</keyword>
<gene>
    <name evidence="8" type="ORF">GCM10022202_09690</name>
</gene>
<evidence type="ECO:0000256" key="5">
    <source>
        <dbReference type="ARBA" id="ARBA00023004"/>
    </source>
</evidence>
<evidence type="ECO:0000256" key="3">
    <source>
        <dbReference type="ARBA" id="ARBA00022691"/>
    </source>
</evidence>
<dbReference type="SFLD" id="SFLDS00029">
    <property type="entry name" value="Radical_SAM"/>
    <property type="match status" value="1"/>
</dbReference>
<dbReference type="SUPFAM" id="SSF102114">
    <property type="entry name" value="Radical SAM enzymes"/>
    <property type="match status" value="1"/>
</dbReference>
<comment type="caution">
    <text evidence="8">The sequence shown here is derived from an EMBL/GenBank/DDBJ whole genome shotgun (WGS) entry which is preliminary data.</text>
</comment>
<dbReference type="PANTHER" id="PTHR43076:SF1">
    <property type="entry name" value="LIPOYL SYNTHASE 2"/>
    <property type="match status" value="1"/>
</dbReference>
<dbReference type="InterPro" id="IPR006638">
    <property type="entry name" value="Elp3/MiaA/NifB-like_rSAM"/>
</dbReference>
<dbReference type="Proteomes" id="UP001410795">
    <property type="component" value="Unassembled WGS sequence"/>
</dbReference>
<name>A0ABP7B8Y9_9MICO</name>
<evidence type="ECO:0000256" key="6">
    <source>
        <dbReference type="ARBA" id="ARBA00023014"/>
    </source>
</evidence>
<dbReference type="EMBL" id="BAAAYV010000005">
    <property type="protein sequence ID" value="GAA3652025.1"/>
    <property type="molecule type" value="Genomic_DNA"/>
</dbReference>
<dbReference type="NCBIfam" id="NF045502">
    <property type="entry name" value="variant_rSAM"/>
    <property type="match status" value="1"/>
</dbReference>
<dbReference type="InterPro" id="IPR007197">
    <property type="entry name" value="rSAM"/>
</dbReference>
<proteinExistence type="predicted"/>
<dbReference type="PROSITE" id="PS51918">
    <property type="entry name" value="RADICAL_SAM"/>
    <property type="match status" value="1"/>
</dbReference>
<accession>A0ABP7B8Y9</accession>
<dbReference type="RefSeq" id="WP_221855575.1">
    <property type="nucleotide sequence ID" value="NZ_BAAAYV010000005.1"/>
</dbReference>
<feature type="domain" description="Radical SAM core" evidence="7">
    <location>
        <begin position="107"/>
        <end position="345"/>
    </location>
</feature>
<evidence type="ECO:0000313" key="8">
    <source>
        <dbReference type="EMBL" id="GAA3652025.1"/>
    </source>
</evidence>
<dbReference type="InterPro" id="IPR016779">
    <property type="entry name" value="rSAM_MSMEG0568"/>
</dbReference>
<dbReference type="PIRSF" id="PIRSF020870">
    <property type="entry name" value="Radical_SAM_bac_prd"/>
    <property type="match status" value="1"/>
</dbReference>
<dbReference type="InterPro" id="IPR013785">
    <property type="entry name" value="Aldolase_TIM"/>
</dbReference>
<organism evidence="8 9">
    <name type="scientific">Microbacterium marinilacus</name>
    <dbReference type="NCBI Taxonomy" id="415209"/>
    <lineage>
        <taxon>Bacteria</taxon>
        <taxon>Bacillati</taxon>
        <taxon>Actinomycetota</taxon>
        <taxon>Actinomycetes</taxon>
        <taxon>Micrococcales</taxon>
        <taxon>Microbacteriaceae</taxon>
        <taxon>Microbacterium</taxon>
    </lineage>
</organism>
<keyword evidence="9" id="KW-1185">Reference proteome</keyword>